<gene>
    <name evidence="4" type="ORF">GCM10009751_33380</name>
</gene>
<dbReference type="Pfam" id="PF20434">
    <property type="entry name" value="BD-FAE"/>
    <property type="match status" value="1"/>
</dbReference>
<dbReference type="PROSITE" id="PS51318">
    <property type="entry name" value="TAT"/>
    <property type="match status" value="1"/>
</dbReference>
<evidence type="ECO:0000313" key="5">
    <source>
        <dbReference type="Proteomes" id="UP001501094"/>
    </source>
</evidence>
<evidence type="ECO:0000259" key="3">
    <source>
        <dbReference type="Pfam" id="PF20434"/>
    </source>
</evidence>
<dbReference type="Proteomes" id="UP001501094">
    <property type="component" value="Unassembled WGS sequence"/>
</dbReference>
<feature type="domain" description="BD-FAE-like" evidence="3">
    <location>
        <begin position="89"/>
        <end position="283"/>
    </location>
</feature>
<dbReference type="InterPro" id="IPR049492">
    <property type="entry name" value="BD-FAE-like_dom"/>
</dbReference>
<comment type="caution">
    <text evidence="4">The sequence shown here is derived from an EMBL/GenBank/DDBJ whole genome shotgun (WGS) entry which is preliminary data.</text>
</comment>
<accession>A0ABP4ZWR8</accession>
<evidence type="ECO:0000256" key="1">
    <source>
        <dbReference type="ARBA" id="ARBA00022801"/>
    </source>
</evidence>
<dbReference type="SUPFAM" id="SSF53474">
    <property type="entry name" value="alpha/beta-Hydrolases"/>
    <property type="match status" value="1"/>
</dbReference>
<feature type="chain" id="PRO_5046301584" evidence="2">
    <location>
        <begin position="31"/>
        <end position="328"/>
    </location>
</feature>
<feature type="signal peptide" evidence="2">
    <location>
        <begin position="1"/>
        <end position="30"/>
    </location>
</feature>
<dbReference type="InterPro" id="IPR050300">
    <property type="entry name" value="GDXG_lipolytic_enzyme"/>
</dbReference>
<dbReference type="PANTHER" id="PTHR48081">
    <property type="entry name" value="AB HYDROLASE SUPERFAMILY PROTEIN C4A8.06C"/>
    <property type="match status" value="1"/>
</dbReference>
<dbReference type="RefSeq" id="WP_344105096.1">
    <property type="nucleotide sequence ID" value="NZ_BAAANL010000007.1"/>
</dbReference>
<organism evidence="4 5">
    <name type="scientific">Myceligenerans crystallogenes</name>
    <dbReference type="NCBI Taxonomy" id="316335"/>
    <lineage>
        <taxon>Bacteria</taxon>
        <taxon>Bacillati</taxon>
        <taxon>Actinomycetota</taxon>
        <taxon>Actinomycetes</taxon>
        <taxon>Micrococcales</taxon>
        <taxon>Promicromonosporaceae</taxon>
        <taxon>Myceligenerans</taxon>
    </lineage>
</organism>
<reference evidence="5" key="1">
    <citation type="journal article" date="2019" name="Int. J. Syst. Evol. Microbiol.">
        <title>The Global Catalogue of Microorganisms (GCM) 10K type strain sequencing project: providing services to taxonomists for standard genome sequencing and annotation.</title>
        <authorList>
            <consortium name="The Broad Institute Genomics Platform"/>
            <consortium name="The Broad Institute Genome Sequencing Center for Infectious Disease"/>
            <person name="Wu L."/>
            <person name="Ma J."/>
        </authorList>
    </citation>
    <scope>NUCLEOTIDE SEQUENCE [LARGE SCALE GENOMIC DNA]</scope>
    <source>
        <strain evidence="5">JCM 14326</strain>
    </source>
</reference>
<sequence>MFADVSRKGFLTFSAVAGAVMALPATAARAAENRPGRTIEESEIRLWPGEAPGSEGLGLTEVVTERSTDPKVRDRVVTGVSTPTIRPFLPEPGQATGAAALVVPGGGYTNLVYDKEGVDIARWLASAGVAAFVLKHRLPGEGHQLRQYVPLQDLQRATRIIRHRAAEWDIDVARVGTIGFSAGGHAATTLATKSTALVYARVDAADQLNATPDFVMLGYPVVSMKAGVTHRGSRDALLGPAPSPDLVDAFSGELQVTGGTPRTFIVQAHNDWVSTENSVLYYRALKAAGVEAEMHIFRSGGHGFGIRNARASVASWPQLASAWLEEGR</sequence>
<dbReference type="Gene3D" id="3.40.50.1820">
    <property type="entry name" value="alpha/beta hydrolase"/>
    <property type="match status" value="1"/>
</dbReference>
<keyword evidence="1 4" id="KW-0378">Hydrolase</keyword>
<keyword evidence="5" id="KW-1185">Reference proteome</keyword>
<protein>
    <submittedName>
        <fullName evidence="4">Alpha/beta hydrolase</fullName>
    </submittedName>
</protein>
<dbReference type="GO" id="GO:0016787">
    <property type="term" value="F:hydrolase activity"/>
    <property type="evidence" value="ECO:0007669"/>
    <property type="project" value="UniProtKB-KW"/>
</dbReference>
<dbReference type="PANTHER" id="PTHR48081:SF6">
    <property type="entry name" value="PEPTIDASE S9 PROLYL OLIGOPEPTIDASE CATALYTIC DOMAIN-CONTAINING PROTEIN"/>
    <property type="match status" value="1"/>
</dbReference>
<dbReference type="InterPro" id="IPR029058">
    <property type="entry name" value="AB_hydrolase_fold"/>
</dbReference>
<dbReference type="EMBL" id="BAAANL010000007">
    <property type="protein sequence ID" value="GAA1871484.1"/>
    <property type="molecule type" value="Genomic_DNA"/>
</dbReference>
<name>A0ABP4ZWR8_9MICO</name>
<dbReference type="InterPro" id="IPR006311">
    <property type="entry name" value="TAT_signal"/>
</dbReference>
<evidence type="ECO:0000313" key="4">
    <source>
        <dbReference type="EMBL" id="GAA1871484.1"/>
    </source>
</evidence>
<evidence type="ECO:0000256" key="2">
    <source>
        <dbReference type="SAM" id="SignalP"/>
    </source>
</evidence>
<proteinExistence type="predicted"/>
<keyword evidence="2" id="KW-0732">Signal</keyword>